<evidence type="ECO:0000256" key="1">
    <source>
        <dbReference type="SAM" id="MobiDB-lite"/>
    </source>
</evidence>
<reference evidence="2 3" key="1">
    <citation type="submission" date="2021-06" db="EMBL/GenBank/DDBJ databases">
        <title>New haloarchaea isolates fom saline soil.</title>
        <authorList>
            <person name="Duran-Viseras A."/>
            <person name="Sanchez-Porro C.S."/>
            <person name="Ventosa A."/>
        </authorList>
    </citation>
    <scope>NUCLEOTIDE SEQUENCE [LARGE SCALE GENOMIC DNA]</scope>
    <source>
        <strain evidence="2 3">JCM 183640</strain>
    </source>
</reference>
<protein>
    <submittedName>
        <fullName evidence="2">MoaD/ThiS family protein</fullName>
    </submittedName>
</protein>
<comment type="caution">
    <text evidence="2">The sequence shown here is derived from an EMBL/GenBank/DDBJ whole genome shotgun (WGS) entry which is preliminary data.</text>
</comment>
<feature type="region of interest" description="Disordered" evidence="1">
    <location>
        <begin position="62"/>
        <end position="85"/>
    </location>
</feature>
<sequence>MRVTVYGQLRSATGEKTVSVDFEGGTVRDALSAFADEYRRAERQLFEGDDVAPSVRLAVDGEAVDPDDDCPPDAELAVHPPMRGG</sequence>
<organism evidence="2 3">
    <name type="scientific">Haloarcula limicola</name>
    <dbReference type="NCBI Taxonomy" id="1429915"/>
    <lineage>
        <taxon>Archaea</taxon>
        <taxon>Methanobacteriati</taxon>
        <taxon>Methanobacteriota</taxon>
        <taxon>Stenosarchaea group</taxon>
        <taxon>Halobacteria</taxon>
        <taxon>Halobacteriales</taxon>
        <taxon>Haloarculaceae</taxon>
        <taxon>Haloarcula</taxon>
    </lineage>
</organism>
<dbReference type="InterPro" id="IPR003749">
    <property type="entry name" value="ThiS/MoaD-like"/>
</dbReference>
<name>A0A8J8C8U5_9EURY</name>
<dbReference type="SUPFAM" id="SSF54285">
    <property type="entry name" value="MoaD/ThiS"/>
    <property type="match status" value="1"/>
</dbReference>
<evidence type="ECO:0000313" key="2">
    <source>
        <dbReference type="EMBL" id="MBV0924925.1"/>
    </source>
</evidence>
<dbReference type="Gene3D" id="3.10.20.30">
    <property type="match status" value="1"/>
</dbReference>
<feature type="compositionally biased region" description="Acidic residues" evidence="1">
    <location>
        <begin position="62"/>
        <end position="72"/>
    </location>
</feature>
<dbReference type="InterPro" id="IPR016155">
    <property type="entry name" value="Mopterin_synth/thiamin_S_b"/>
</dbReference>
<evidence type="ECO:0000313" key="3">
    <source>
        <dbReference type="Proteomes" id="UP000766550"/>
    </source>
</evidence>
<dbReference type="CDD" id="cd17040">
    <property type="entry name" value="Ubl_MoaD_like"/>
    <property type="match status" value="1"/>
</dbReference>
<dbReference type="Proteomes" id="UP000766550">
    <property type="component" value="Unassembled WGS sequence"/>
</dbReference>
<dbReference type="InterPro" id="IPR012675">
    <property type="entry name" value="Beta-grasp_dom_sf"/>
</dbReference>
<proteinExistence type="predicted"/>
<dbReference type="Pfam" id="PF02597">
    <property type="entry name" value="ThiS"/>
    <property type="match status" value="1"/>
</dbReference>
<dbReference type="EMBL" id="JAHQXF010000002">
    <property type="protein sequence ID" value="MBV0924925.1"/>
    <property type="molecule type" value="Genomic_DNA"/>
</dbReference>
<dbReference type="OrthoDB" id="184665at2157"/>
<gene>
    <name evidence="2" type="ORF">KTS45_12025</name>
</gene>
<keyword evidence="3" id="KW-1185">Reference proteome</keyword>
<dbReference type="AlphaFoldDB" id="A0A8J8C8U5"/>
<accession>A0A8J8C8U5</accession>
<dbReference type="RefSeq" id="WP_162317775.1">
    <property type="nucleotide sequence ID" value="NZ_JAHQXF010000002.1"/>
</dbReference>